<gene>
    <name evidence="2" type="ORF">SAMN04489834_0065</name>
</gene>
<dbReference type="STRING" id="412690.SAMN04489834_0065"/>
<protein>
    <submittedName>
        <fullName evidence="2">Uncharacterized protein YjbI, contains pentapeptide repeats</fullName>
    </submittedName>
</protein>
<dbReference type="Proteomes" id="UP000181956">
    <property type="component" value="Chromosome I"/>
</dbReference>
<dbReference type="PANTHER" id="PTHR14136:SF17">
    <property type="entry name" value="BTB_POZ DOMAIN-CONTAINING PROTEIN KCTD9"/>
    <property type="match status" value="1"/>
</dbReference>
<dbReference type="SUPFAM" id="SSF141571">
    <property type="entry name" value="Pentapeptide repeat-like"/>
    <property type="match status" value="1"/>
</dbReference>
<dbReference type="Gene3D" id="2.160.20.80">
    <property type="entry name" value="E3 ubiquitin-protein ligase SopA"/>
    <property type="match status" value="1"/>
</dbReference>
<dbReference type="EMBL" id="LT629742">
    <property type="protein sequence ID" value="SDR72513.1"/>
    <property type="molecule type" value="Genomic_DNA"/>
</dbReference>
<evidence type="ECO:0000256" key="1">
    <source>
        <dbReference type="SAM" id="MobiDB-lite"/>
    </source>
</evidence>
<keyword evidence="3" id="KW-1185">Reference proteome</keyword>
<sequence>MAAVCRRPTRRAAAHGTTTTTTTTGAAGTRRPRLVVMSTNDGGNRAAAPRSELGLRADCGSCFALCCVALAYEKSADFPVSKPVGEPCRNLQDDFRCGIHATLRRDGWKGCTVYDCFGAGQKVSQMSFGGTSWRQAPETQRDMFALLPVMRQLHELLWYLSEASERATDAVGATTAGLPAALRTALAETDAATRLLPGQLLSLDVDAHRAGVNTLLLRLSEAVRARHPETSRVDKRGADLLSAKLRGADLRGASLRGACLIAADLRGADLRDADLIGADLRDAQLADADLSTALFLAQTQLNAAIGNAATRIPAWLERPAHWLAG</sequence>
<evidence type="ECO:0000313" key="2">
    <source>
        <dbReference type="EMBL" id="SDR72513.1"/>
    </source>
</evidence>
<dbReference type="InterPro" id="IPR051082">
    <property type="entry name" value="Pentapeptide-BTB/POZ_domain"/>
</dbReference>
<feature type="compositionally biased region" description="Low complexity" evidence="1">
    <location>
        <begin position="14"/>
        <end position="29"/>
    </location>
</feature>
<dbReference type="Pfam" id="PF00805">
    <property type="entry name" value="Pentapeptide"/>
    <property type="match status" value="1"/>
</dbReference>
<accession>A0A1H1LDD1</accession>
<dbReference type="AlphaFoldDB" id="A0A1H1LDD1"/>
<dbReference type="InterPro" id="IPR001646">
    <property type="entry name" value="5peptide_repeat"/>
</dbReference>
<name>A0A1H1LDD1_9MICO</name>
<proteinExistence type="predicted"/>
<organism evidence="2 3">
    <name type="scientific">Microterricola viridarii</name>
    <dbReference type="NCBI Taxonomy" id="412690"/>
    <lineage>
        <taxon>Bacteria</taxon>
        <taxon>Bacillati</taxon>
        <taxon>Actinomycetota</taxon>
        <taxon>Actinomycetes</taxon>
        <taxon>Micrococcales</taxon>
        <taxon>Microbacteriaceae</taxon>
        <taxon>Microterricola</taxon>
    </lineage>
</organism>
<dbReference type="PANTHER" id="PTHR14136">
    <property type="entry name" value="BTB_POZ DOMAIN-CONTAINING PROTEIN KCTD9"/>
    <property type="match status" value="1"/>
</dbReference>
<feature type="region of interest" description="Disordered" evidence="1">
    <location>
        <begin position="1"/>
        <end position="32"/>
    </location>
</feature>
<evidence type="ECO:0000313" key="3">
    <source>
        <dbReference type="Proteomes" id="UP000181956"/>
    </source>
</evidence>
<reference evidence="3" key="1">
    <citation type="submission" date="2016-10" db="EMBL/GenBank/DDBJ databases">
        <authorList>
            <person name="Varghese N."/>
            <person name="Submissions S."/>
        </authorList>
    </citation>
    <scope>NUCLEOTIDE SEQUENCE [LARGE SCALE GENOMIC DNA]</scope>
    <source>
        <strain evidence="3">DSM 21772</strain>
    </source>
</reference>